<evidence type="ECO:0000313" key="1">
    <source>
        <dbReference type="EMBL" id="SEN87238.1"/>
    </source>
</evidence>
<dbReference type="Pfam" id="PF13252">
    <property type="entry name" value="Phage_capsid_3"/>
    <property type="match status" value="1"/>
</dbReference>
<name>A0A1H8K496_9RHOB</name>
<accession>A0A1H8K496</accession>
<dbReference type="Proteomes" id="UP000199054">
    <property type="component" value="Unassembled WGS sequence"/>
</dbReference>
<dbReference type="OrthoDB" id="8197113at2"/>
<dbReference type="STRING" id="34002.SAMN04489859_102021"/>
<reference evidence="1 2" key="1">
    <citation type="submission" date="2016-10" db="EMBL/GenBank/DDBJ databases">
        <authorList>
            <person name="de Groot N.N."/>
        </authorList>
    </citation>
    <scope>NUCLEOTIDE SEQUENCE [LARGE SCALE GENOMIC DNA]</scope>
    <source>
        <strain evidence="1 2">DSM 8512</strain>
    </source>
</reference>
<organism evidence="1 2">
    <name type="scientific">Paracoccus alcaliphilus</name>
    <dbReference type="NCBI Taxonomy" id="34002"/>
    <lineage>
        <taxon>Bacteria</taxon>
        <taxon>Pseudomonadati</taxon>
        <taxon>Pseudomonadota</taxon>
        <taxon>Alphaproteobacteria</taxon>
        <taxon>Rhodobacterales</taxon>
        <taxon>Paracoccaceae</taxon>
        <taxon>Paracoccus</taxon>
    </lineage>
</organism>
<dbReference type="RefSeq" id="WP_090613450.1">
    <property type="nucleotide sequence ID" value="NZ_CP067124.1"/>
</dbReference>
<dbReference type="NCBIfam" id="TIGR04387">
    <property type="entry name" value="capsid_maj_N4"/>
    <property type="match status" value="1"/>
</dbReference>
<sequence>MQTVIGVGDPRAVKRWATSLATDTEKMIYFSRFVGKGENNIIERKVDLESDAGDRISFDLSMRLRGGMTYGDDTVEGKEENLTFYTDEVRIDQARKGADAGGRMTRKRTLHDLRQIAKDRTAEYTAEWFDELYFLYLSGDATFAAINEDKKLTTAFAGNPIQAPDAAHMAYAGAATSKATLTAADTMSRDLIERVSVMPRMMNAVDPDVVKMTPVNVDGGKHFVMLMSPFQAHSLRIEKGELTWADIQKAAAGAEGRNNPLFKGALGMLNDVVLHQHENVLRFSDYGAGSNVDAARALFLGRQAGVVAYGEAGNGTRFQWEEELKDAKNRVAIYAGVIAGVKKTRFNGRDFGVIAVDTAARNPNPAVAA</sequence>
<proteinExistence type="predicted"/>
<evidence type="ECO:0000313" key="2">
    <source>
        <dbReference type="Proteomes" id="UP000199054"/>
    </source>
</evidence>
<dbReference type="InterPro" id="IPR025267">
    <property type="entry name" value="ORF017-like"/>
</dbReference>
<keyword evidence="2" id="KW-1185">Reference proteome</keyword>
<gene>
    <name evidence="1" type="ORF">SAMN04489859_102021</name>
</gene>
<protein>
    <submittedName>
        <fullName evidence="1">Major capsid protein, N4-gp56 family</fullName>
    </submittedName>
</protein>
<dbReference type="AlphaFoldDB" id="A0A1H8K496"/>
<dbReference type="EMBL" id="FODE01000020">
    <property type="protein sequence ID" value="SEN87238.1"/>
    <property type="molecule type" value="Genomic_DNA"/>
</dbReference>